<protein>
    <submittedName>
        <fullName evidence="1">Uncharacterized protein</fullName>
    </submittedName>
</protein>
<proteinExistence type="predicted"/>
<reference evidence="1" key="1">
    <citation type="submission" date="2014-09" db="EMBL/GenBank/DDBJ databases">
        <authorList>
            <person name="Magalhaes I.L.F."/>
            <person name="Oliveira U."/>
            <person name="Santos F.R."/>
            <person name="Vidigal T.H.D.A."/>
            <person name="Brescovit A.D."/>
            <person name="Santos A.J."/>
        </authorList>
    </citation>
    <scope>NUCLEOTIDE SEQUENCE</scope>
    <source>
        <tissue evidence="1">Shoot tissue taken approximately 20 cm above the soil surface</tissue>
    </source>
</reference>
<name>A0A0A8XUV9_ARUDO</name>
<dbReference type="EMBL" id="GBRH01280279">
    <property type="protein sequence ID" value="JAD17616.1"/>
    <property type="molecule type" value="Transcribed_RNA"/>
</dbReference>
<organism evidence="1">
    <name type="scientific">Arundo donax</name>
    <name type="common">Giant reed</name>
    <name type="synonym">Donax arundinaceus</name>
    <dbReference type="NCBI Taxonomy" id="35708"/>
    <lineage>
        <taxon>Eukaryota</taxon>
        <taxon>Viridiplantae</taxon>
        <taxon>Streptophyta</taxon>
        <taxon>Embryophyta</taxon>
        <taxon>Tracheophyta</taxon>
        <taxon>Spermatophyta</taxon>
        <taxon>Magnoliopsida</taxon>
        <taxon>Liliopsida</taxon>
        <taxon>Poales</taxon>
        <taxon>Poaceae</taxon>
        <taxon>PACMAD clade</taxon>
        <taxon>Arundinoideae</taxon>
        <taxon>Arundineae</taxon>
        <taxon>Arundo</taxon>
    </lineage>
</organism>
<reference evidence="1" key="2">
    <citation type="journal article" date="2015" name="Data Brief">
        <title>Shoot transcriptome of the giant reed, Arundo donax.</title>
        <authorList>
            <person name="Barrero R.A."/>
            <person name="Guerrero F.D."/>
            <person name="Moolhuijzen P."/>
            <person name="Goolsby J.A."/>
            <person name="Tidwell J."/>
            <person name="Bellgard S.E."/>
            <person name="Bellgard M.I."/>
        </authorList>
    </citation>
    <scope>NUCLEOTIDE SEQUENCE</scope>
    <source>
        <tissue evidence="1">Shoot tissue taken approximately 20 cm above the soil surface</tissue>
    </source>
</reference>
<evidence type="ECO:0000313" key="1">
    <source>
        <dbReference type="EMBL" id="JAD17616.1"/>
    </source>
</evidence>
<sequence>MRLIYHCICEKYEIGNSPIMSPFRFNLSLITYWIAVYQYMI</sequence>
<dbReference type="AlphaFoldDB" id="A0A0A8XUV9"/>
<accession>A0A0A8XUV9</accession>